<reference evidence="1" key="1">
    <citation type="journal article" date="2022" name="Cell Host Microbe">
        <title>Colonization of the live biotherapeutic product VE303 and modulation of the microbiota and metabolites in healthy volunteers.</title>
        <authorList>
            <person name="Dsouza M."/>
            <person name="Menon R."/>
            <person name="Crossette E."/>
            <person name="Bhattarai S.K."/>
            <person name="Schneider J."/>
            <person name="Kim Y.G."/>
            <person name="Reddy S."/>
            <person name="Caballero S."/>
            <person name="Felix C."/>
            <person name="Cornacchione L."/>
            <person name="Hendrickson J."/>
            <person name="Watson A.R."/>
            <person name="Minot S.S."/>
            <person name="Greenfield N."/>
            <person name="Schopf L."/>
            <person name="Szabady R."/>
            <person name="Patarroyo J."/>
            <person name="Smith W."/>
            <person name="Harrison P."/>
            <person name="Kuijper E.J."/>
            <person name="Kelly C.P."/>
            <person name="Olle B."/>
            <person name="Bobilev D."/>
            <person name="Silber J.L."/>
            <person name="Bucci V."/>
            <person name="Roberts B."/>
            <person name="Faith J."/>
            <person name="Norman J.M."/>
        </authorList>
    </citation>
    <scope>NUCLEOTIDE SEQUENCE</scope>
    <source>
        <strain evidence="1">VE303-04</strain>
    </source>
</reference>
<gene>
    <name evidence="1" type="ORF">K5I21_10930</name>
    <name evidence="2" type="ORF">PM006_07315</name>
</gene>
<reference evidence="2" key="2">
    <citation type="submission" date="2023-01" db="EMBL/GenBank/DDBJ databases">
        <title>Human gut microbiome strain richness.</title>
        <authorList>
            <person name="Chen-Liaw A."/>
        </authorList>
    </citation>
    <scope>NUCLEOTIDE SEQUENCE</scope>
    <source>
        <strain evidence="2">B1_m1001713B170214d0_201011</strain>
    </source>
</reference>
<dbReference type="EMBL" id="JAQLGM010000013">
    <property type="protein sequence ID" value="MDB2000005.1"/>
    <property type="molecule type" value="Genomic_DNA"/>
</dbReference>
<evidence type="ECO:0000313" key="2">
    <source>
        <dbReference type="EMBL" id="MDB2000005.1"/>
    </source>
</evidence>
<evidence type="ECO:0000313" key="1">
    <source>
        <dbReference type="EMBL" id="MCK0086371.1"/>
    </source>
</evidence>
<organism evidence="1 3">
    <name type="scientific">Clostridium symbiosum</name>
    <name type="common">Bacteroides symbiosus</name>
    <dbReference type="NCBI Taxonomy" id="1512"/>
    <lineage>
        <taxon>Bacteria</taxon>
        <taxon>Bacillati</taxon>
        <taxon>Bacillota</taxon>
        <taxon>Clostridia</taxon>
        <taxon>Lachnospirales</taxon>
        <taxon>Lachnospiraceae</taxon>
        <taxon>Otoolea</taxon>
    </lineage>
</organism>
<accession>A0AAW6AUU2</accession>
<name>A0AAW6AUU2_CLOSY</name>
<dbReference type="Proteomes" id="UP001203136">
    <property type="component" value="Unassembled WGS sequence"/>
</dbReference>
<dbReference type="Proteomes" id="UP001300871">
    <property type="component" value="Unassembled WGS sequence"/>
</dbReference>
<proteinExistence type="predicted"/>
<dbReference type="AlphaFoldDB" id="A0AAW6AUU2"/>
<evidence type="ECO:0000313" key="3">
    <source>
        <dbReference type="Proteomes" id="UP001203136"/>
    </source>
</evidence>
<dbReference type="GeneID" id="57970448"/>
<protein>
    <submittedName>
        <fullName evidence="1">Uncharacterized protein</fullName>
    </submittedName>
</protein>
<sequence length="92" mass="10380">MNENWRQDPRLKGMDEKKLKYLTELADKAGKTPKDKLMPLLMSMAAGNNGLDFNDQETELIVSILTSGMNPAQKKQVETLRTLSKRMGGGRR</sequence>
<dbReference type="EMBL" id="JAINVB010000001">
    <property type="protein sequence ID" value="MCK0086371.1"/>
    <property type="molecule type" value="Genomic_DNA"/>
</dbReference>
<dbReference type="RefSeq" id="WP_003507835.1">
    <property type="nucleotide sequence ID" value="NZ_BAABZD010000009.1"/>
</dbReference>
<comment type="caution">
    <text evidence="1">The sequence shown here is derived from an EMBL/GenBank/DDBJ whole genome shotgun (WGS) entry which is preliminary data.</text>
</comment>